<evidence type="ECO:0000313" key="3">
    <source>
        <dbReference type="Proteomes" id="UP000292052"/>
    </source>
</evidence>
<gene>
    <name evidence="2" type="ORF">BDFB_010639</name>
</gene>
<organism evidence="2 3">
    <name type="scientific">Asbolus verrucosus</name>
    <name type="common">Desert ironclad beetle</name>
    <dbReference type="NCBI Taxonomy" id="1661398"/>
    <lineage>
        <taxon>Eukaryota</taxon>
        <taxon>Metazoa</taxon>
        <taxon>Ecdysozoa</taxon>
        <taxon>Arthropoda</taxon>
        <taxon>Hexapoda</taxon>
        <taxon>Insecta</taxon>
        <taxon>Pterygota</taxon>
        <taxon>Neoptera</taxon>
        <taxon>Endopterygota</taxon>
        <taxon>Coleoptera</taxon>
        <taxon>Polyphaga</taxon>
        <taxon>Cucujiformia</taxon>
        <taxon>Tenebrionidae</taxon>
        <taxon>Pimeliinae</taxon>
        <taxon>Asbolus</taxon>
    </lineage>
</organism>
<reference evidence="2 3" key="1">
    <citation type="submission" date="2017-03" db="EMBL/GenBank/DDBJ databases">
        <title>Genome of the blue death feigning beetle - Asbolus verrucosus.</title>
        <authorList>
            <person name="Rider S.D."/>
        </authorList>
    </citation>
    <scope>NUCLEOTIDE SEQUENCE [LARGE SCALE GENOMIC DNA]</scope>
    <source>
        <strain evidence="2">Butters</strain>
        <tissue evidence="2">Head and leg muscle</tissue>
    </source>
</reference>
<evidence type="ECO:0000256" key="1">
    <source>
        <dbReference type="SAM" id="SignalP"/>
    </source>
</evidence>
<protein>
    <submittedName>
        <fullName evidence="2">Uncharacterized protein</fullName>
    </submittedName>
</protein>
<name>A0A482WE91_ASBVE</name>
<feature type="chain" id="PRO_5019714560" evidence="1">
    <location>
        <begin position="18"/>
        <end position="86"/>
    </location>
</feature>
<evidence type="ECO:0000313" key="2">
    <source>
        <dbReference type="EMBL" id="RZC42833.1"/>
    </source>
</evidence>
<proteinExistence type="predicted"/>
<keyword evidence="3" id="KW-1185">Reference proteome</keyword>
<dbReference type="AlphaFoldDB" id="A0A482WE91"/>
<dbReference type="EMBL" id="QDEB01004559">
    <property type="protein sequence ID" value="RZC42833.1"/>
    <property type="molecule type" value="Genomic_DNA"/>
</dbReference>
<dbReference type="Proteomes" id="UP000292052">
    <property type="component" value="Unassembled WGS sequence"/>
</dbReference>
<sequence length="86" mass="10253">MGNQEFLVYLVRKVCLALLVTPEYQDRKENKEYKVIKGLVVLKEMKVKEEYKERRVIKATKGWKEKKGNLARKVILDQRVFLVLQD</sequence>
<comment type="caution">
    <text evidence="2">The sequence shown here is derived from an EMBL/GenBank/DDBJ whole genome shotgun (WGS) entry which is preliminary data.</text>
</comment>
<keyword evidence="1" id="KW-0732">Signal</keyword>
<feature type="signal peptide" evidence="1">
    <location>
        <begin position="1"/>
        <end position="17"/>
    </location>
</feature>
<accession>A0A482WE91</accession>